<evidence type="ECO:0000313" key="5">
    <source>
        <dbReference type="EMBL" id="KRK55860.1"/>
    </source>
</evidence>
<feature type="coiled-coil region" evidence="1">
    <location>
        <begin position="184"/>
        <end position="242"/>
    </location>
</feature>
<dbReference type="STRING" id="525309.HMPREF0494_1931"/>
<evidence type="ECO:0000313" key="6">
    <source>
        <dbReference type="Proteomes" id="UP000003675"/>
    </source>
</evidence>
<reference evidence="5 7" key="2">
    <citation type="journal article" date="2015" name="Genome Announc.">
        <title>Expanding the biotechnology potential of lactobacilli through comparative genomics of 213 strains and associated genera.</title>
        <authorList>
            <person name="Sun Z."/>
            <person name="Harris H.M."/>
            <person name="McCann A."/>
            <person name="Guo C."/>
            <person name="Argimon S."/>
            <person name="Zhang W."/>
            <person name="Yang X."/>
            <person name="Jeffery I.B."/>
            <person name="Cooney J.C."/>
            <person name="Kagawa T.F."/>
            <person name="Liu W."/>
            <person name="Song Y."/>
            <person name="Salvetti E."/>
            <person name="Wrobel A."/>
            <person name="Rasinkangas P."/>
            <person name="Parkhill J."/>
            <person name="Rea M.C."/>
            <person name="O'Sullivan O."/>
            <person name="Ritari J."/>
            <person name="Douillard F.P."/>
            <person name="Paul Ross R."/>
            <person name="Yang R."/>
            <person name="Briner A.E."/>
            <person name="Felis G.E."/>
            <person name="de Vos W.M."/>
            <person name="Barrangou R."/>
            <person name="Klaenhammer T.R."/>
            <person name="Caufield P.W."/>
            <person name="Cui Y."/>
            <person name="Zhang H."/>
            <person name="O'Toole P.W."/>
        </authorList>
    </citation>
    <scope>NUCLEOTIDE SEQUENCE [LARGE SCALE GENOMIC DNA]</scope>
    <source>
        <strain evidence="5 7">DSM 16041</strain>
    </source>
</reference>
<dbReference type="eggNOG" id="COG0419">
    <property type="taxonomic scope" value="Bacteria"/>
</dbReference>
<dbReference type="PANTHER" id="PTHR41259">
    <property type="entry name" value="DOUBLE-STRAND BREAK REPAIR RAD50 ATPASE, PUTATIVE-RELATED"/>
    <property type="match status" value="1"/>
</dbReference>
<dbReference type="Pfam" id="PF13514">
    <property type="entry name" value="AAA_27"/>
    <property type="match status" value="1"/>
</dbReference>
<feature type="transmembrane region" description="Helical" evidence="2">
    <location>
        <begin position="386"/>
        <end position="404"/>
    </location>
</feature>
<feature type="transmembrane region" description="Helical" evidence="2">
    <location>
        <begin position="410"/>
        <end position="429"/>
    </location>
</feature>
<dbReference type="Proteomes" id="UP000003675">
    <property type="component" value="Unassembled WGS sequence"/>
</dbReference>
<dbReference type="OrthoDB" id="9764467at2"/>
<dbReference type="PANTHER" id="PTHR41259:SF1">
    <property type="entry name" value="DOUBLE-STRAND BREAK REPAIR RAD50 ATPASE, PUTATIVE-RELATED"/>
    <property type="match status" value="1"/>
</dbReference>
<feature type="coiled-coil region" evidence="1">
    <location>
        <begin position="609"/>
        <end position="650"/>
    </location>
</feature>
<proteinExistence type="predicted"/>
<feature type="coiled-coil region" evidence="1">
    <location>
        <begin position="272"/>
        <end position="338"/>
    </location>
</feature>
<organism evidence="4 6">
    <name type="scientific">Limosilactobacillus antri DSM 16041</name>
    <dbReference type="NCBI Taxonomy" id="525309"/>
    <lineage>
        <taxon>Bacteria</taxon>
        <taxon>Bacillati</taxon>
        <taxon>Bacillota</taxon>
        <taxon>Bacilli</taxon>
        <taxon>Lactobacillales</taxon>
        <taxon>Lactobacillaceae</taxon>
        <taxon>Limosilactobacillus</taxon>
    </lineage>
</organism>
<dbReference type="SUPFAM" id="SSF52540">
    <property type="entry name" value="P-loop containing nucleoside triphosphate hydrolases"/>
    <property type="match status" value="1"/>
</dbReference>
<evidence type="ECO:0000259" key="3">
    <source>
        <dbReference type="Pfam" id="PF13514"/>
    </source>
</evidence>
<dbReference type="HOGENOM" id="CLU_006135_1_0_9"/>
<dbReference type="EMBL" id="AZDK01000038">
    <property type="protein sequence ID" value="KRK55860.1"/>
    <property type="molecule type" value="Genomic_DNA"/>
</dbReference>
<feature type="coiled-coil region" evidence="1">
    <location>
        <begin position="528"/>
        <end position="555"/>
    </location>
</feature>
<sequence length="822" mass="92493">MRIKSVHIDGFGKWVDQDFSLPANPQVIYGRNEAGKTTLAVFIRSILFGFANAKGKNRFQQYRPRTTAAYGGSLLVEAGGQQYRISRTTGQAGGKVTVTDQQGREFGPEKLTALLGNVDQDLYQAVFGIRQADLAAVDELSRADIQRYLQQVGAVDSGKWRRLVADLIKAGDQVFKPRGRKPVLNQHLSEYQELQQRIQAARAKYADYQRLRADQRTAQEQVDSGQANLKREQEKAAGLERLVRLWPVFEQWKRGRQTAAVQPISDEQVAAANRLGVQEEELRRQVKQHEEQLAQLNGRLAQFDQARLRADHARLAEYQDLRAQLLQLAARADQHRQQGGLVERRVQERSRLQERYGQEPPRPLTERELAKLEQLTRSGAPAVNQGLILGLLGLGGLLCLFGLAGQHGLLRNLGLLLVIAAGGWGYYGYQQEKRQLARRTAALAAFGRQHGLSKFPPEQWLVMQADLRRYAELNAQLANSSADSGRDRDRLAAIRRRLAGKVSGERPDELARQLLGWENQLNAQWQSWQDLQQRLQTAQRDLTTLKARLREVQAEKGAIYQSAGVADDAEFSRFLQLRAHSRHQQAATAAYAEQLTTGERQALQQYADVADLQRAAQQAQSQLAHERAALEAARQRQQAAQVKISNLAADGTLPELEQRAANLAAQIWQEARQWTTYQLTAQWINQALILASADRYPAIIKAAEGFFATLTDQHYTKILLDSDGVAVLTATQERFAAAELSTGTAEQLYLALRFGFIRVMSDQLSLPIIIDDGFVNFDYLRRGRVLDLLSQLAQHNQVIYFTADDRARQQADVLDLERLDRE</sequence>
<evidence type="ECO:0000313" key="7">
    <source>
        <dbReference type="Proteomes" id="UP000051883"/>
    </source>
</evidence>
<evidence type="ECO:0000313" key="4">
    <source>
        <dbReference type="EMBL" id="EEW52904.1"/>
    </source>
</evidence>
<keyword evidence="2" id="KW-0812">Transmembrane</keyword>
<evidence type="ECO:0000256" key="2">
    <source>
        <dbReference type="SAM" id="Phobius"/>
    </source>
</evidence>
<keyword evidence="7" id="KW-1185">Reference proteome</keyword>
<reference evidence="4 6" key="1">
    <citation type="submission" date="2009-09" db="EMBL/GenBank/DDBJ databases">
        <authorList>
            <person name="Qin X."/>
            <person name="Bachman B."/>
            <person name="Battles P."/>
            <person name="Bell A."/>
            <person name="Bess C."/>
            <person name="Bickham C."/>
            <person name="Chaboub L."/>
            <person name="Chen D."/>
            <person name="Coyle M."/>
            <person name="Deiros D.R."/>
            <person name="Dinh H."/>
            <person name="Forbes L."/>
            <person name="Fowler G."/>
            <person name="Francisco L."/>
            <person name="Fu Q."/>
            <person name="Gubbala S."/>
            <person name="Hale W."/>
            <person name="Han Y."/>
            <person name="Hemphill L."/>
            <person name="Highlander S.K."/>
            <person name="Hirani K."/>
            <person name="Hogues M."/>
            <person name="Jackson L."/>
            <person name="Jakkamsetti A."/>
            <person name="Javaid M."/>
            <person name="Jiang H."/>
            <person name="Korchina V."/>
            <person name="Kovar C."/>
            <person name="Lara F."/>
            <person name="Lee S."/>
            <person name="Mata R."/>
            <person name="Mathew T."/>
            <person name="Moen C."/>
            <person name="Morales K."/>
            <person name="Munidasa M."/>
            <person name="Nazareth L."/>
            <person name="Ngo R."/>
            <person name="Nguyen L."/>
            <person name="Okwuonu G."/>
            <person name="Ongeri F."/>
            <person name="Patil S."/>
            <person name="Petrosino J."/>
            <person name="Pham C."/>
            <person name="Pham P."/>
            <person name="Pu L.-L."/>
            <person name="Puazo M."/>
            <person name="Raj R."/>
            <person name="Reid J."/>
            <person name="Rouhana J."/>
            <person name="Saada N."/>
            <person name="Shang Y."/>
            <person name="Simmons D."/>
            <person name="Thornton R."/>
            <person name="Warren J."/>
            <person name="Weissenberger G."/>
            <person name="Zhang J."/>
            <person name="Zhang L."/>
            <person name="Zhou C."/>
            <person name="Zhu D."/>
            <person name="Muzny D."/>
            <person name="Worley K."/>
            <person name="Gibbs R."/>
        </authorList>
    </citation>
    <scope>NUCLEOTIDE SEQUENCE [LARGE SCALE GENOMIC DNA]</scope>
    <source>
        <strain evidence="4 6">DSM 16041</strain>
    </source>
</reference>
<accession>C8P9D7</accession>
<dbReference type="RefSeq" id="WP_007123471.1">
    <property type="nucleotide sequence ID" value="NZ_AZDK01000038.1"/>
</dbReference>
<dbReference type="eggNOG" id="COG4717">
    <property type="taxonomic scope" value="Bacteria"/>
</dbReference>
<keyword evidence="2" id="KW-0472">Membrane</keyword>
<dbReference type="EMBL" id="ACLL01000055">
    <property type="protein sequence ID" value="EEW52904.1"/>
    <property type="molecule type" value="Genomic_DNA"/>
</dbReference>
<dbReference type="Gene3D" id="3.40.50.300">
    <property type="entry name" value="P-loop containing nucleotide triphosphate hydrolases"/>
    <property type="match status" value="2"/>
</dbReference>
<dbReference type="AlphaFoldDB" id="C8P9D7"/>
<evidence type="ECO:0000256" key="1">
    <source>
        <dbReference type="SAM" id="Coils"/>
    </source>
</evidence>
<keyword evidence="1" id="KW-0175">Coiled coil</keyword>
<feature type="domain" description="YhaN AAA" evidence="3">
    <location>
        <begin position="1"/>
        <end position="205"/>
    </location>
</feature>
<dbReference type="PATRIC" id="fig|525309.8.peg.1446"/>
<protein>
    <recommendedName>
        <fullName evidence="3">YhaN AAA domain-containing protein</fullName>
    </recommendedName>
</protein>
<gene>
    <name evidence="5" type="ORF">FC31_GL001423</name>
    <name evidence="4" type="ORF">HMPREF0494_1931</name>
</gene>
<dbReference type="Proteomes" id="UP000051883">
    <property type="component" value="Unassembled WGS sequence"/>
</dbReference>
<dbReference type="InterPro" id="IPR038734">
    <property type="entry name" value="YhaN_AAA"/>
</dbReference>
<dbReference type="InterPro" id="IPR027417">
    <property type="entry name" value="P-loop_NTPase"/>
</dbReference>
<comment type="caution">
    <text evidence="4">The sequence shown here is derived from an EMBL/GenBank/DDBJ whole genome shotgun (WGS) entry which is preliminary data.</text>
</comment>
<name>C8P9D7_9LACO</name>
<keyword evidence="2" id="KW-1133">Transmembrane helix</keyword>